<evidence type="ECO:0000256" key="2">
    <source>
        <dbReference type="SAM" id="MobiDB-lite"/>
    </source>
</evidence>
<feature type="region of interest" description="Disordered" evidence="2">
    <location>
        <begin position="170"/>
        <end position="196"/>
    </location>
</feature>
<accession>A0A8B3FNN6</accession>
<comment type="similarity">
    <text evidence="1">Belongs to the ComF/GntX family.</text>
</comment>
<dbReference type="Proteomes" id="UP000279336">
    <property type="component" value="Unassembled WGS sequence"/>
</dbReference>
<dbReference type="SUPFAM" id="SSF53271">
    <property type="entry name" value="PRTase-like"/>
    <property type="match status" value="1"/>
</dbReference>
<sequence length="256" mass="26793">MHHQGMGIEWLTELAGAGLDLLLGSQCAACGAPGVVLCRDCRAQFPDEPIRRHAPLPGLGPAAPAVWSGALYRPVAGRLVIAYKDRGAWTLRRQLAELAARALLAVAGESGLDPSRMLVVPVPADPRRARERGIDHTASLARAVAGLTGIRCWPALARGRAAPDQIGLGAGQRRSAQAGTMVMRGRPRRGAPRPGGPVVVLDDVVTTGATMAEAVRVLARAAVEVRGCAAVAQTALQESRVNGKKYRLSAPAPSRN</sequence>
<dbReference type="Gene3D" id="3.40.50.2020">
    <property type="match status" value="1"/>
</dbReference>
<dbReference type="AlphaFoldDB" id="A0A8B3FNN6"/>
<gene>
    <name evidence="4" type="ORF">D7U36_02905</name>
</gene>
<dbReference type="PANTHER" id="PTHR47505">
    <property type="entry name" value="DNA UTILIZATION PROTEIN YHGH"/>
    <property type="match status" value="1"/>
</dbReference>
<dbReference type="InterPro" id="IPR029057">
    <property type="entry name" value="PRTase-like"/>
</dbReference>
<name>A0A8B3FNN6_9ACTN</name>
<evidence type="ECO:0000259" key="3">
    <source>
        <dbReference type="Pfam" id="PF00156"/>
    </source>
</evidence>
<proteinExistence type="inferred from homology"/>
<comment type="caution">
    <text evidence="4">The sequence shown here is derived from an EMBL/GenBank/DDBJ whole genome shotgun (WGS) entry which is preliminary data.</text>
</comment>
<evidence type="ECO:0000313" key="4">
    <source>
        <dbReference type="EMBL" id="RLP12223.1"/>
    </source>
</evidence>
<dbReference type="Pfam" id="PF00156">
    <property type="entry name" value="Pribosyltran"/>
    <property type="match status" value="1"/>
</dbReference>
<dbReference type="EMBL" id="RCIW01000003">
    <property type="protein sequence ID" value="RLP12223.1"/>
    <property type="molecule type" value="Genomic_DNA"/>
</dbReference>
<reference evidence="4 5" key="1">
    <citation type="submission" date="2018-10" db="EMBL/GenBank/DDBJ databases">
        <title>Propionibacterium australiense Genome Sequencing and Assembly.</title>
        <authorList>
            <person name="Bernier A.-M."/>
            <person name="Bernard K."/>
        </authorList>
    </citation>
    <scope>NUCLEOTIDE SEQUENCE [LARGE SCALE GENOMIC DNA]</scope>
    <source>
        <strain evidence="4 5">NML98A078</strain>
    </source>
</reference>
<protein>
    <submittedName>
        <fullName evidence="4">ComF family protein</fullName>
    </submittedName>
</protein>
<dbReference type="InterPro" id="IPR051910">
    <property type="entry name" value="ComF/GntX_DNA_util-trans"/>
</dbReference>
<evidence type="ECO:0000256" key="1">
    <source>
        <dbReference type="ARBA" id="ARBA00008007"/>
    </source>
</evidence>
<feature type="domain" description="Phosphoribosyltransferase" evidence="3">
    <location>
        <begin position="193"/>
        <end position="247"/>
    </location>
</feature>
<organism evidence="4 5">
    <name type="scientific">Propionibacterium australiense</name>
    <dbReference type="NCBI Taxonomy" id="119981"/>
    <lineage>
        <taxon>Bacteria</taxon>
        <taxon>Bacillati</taxon>
        <taxon>Actinomycetota</taxon>
        <taxon>Actinomycetes</taxon>
        <taxon>Propionibacteriales</taxon>
        <taxon>Propionibacteriaceae</taxon>
        <taxon>Propionibacterium</taxon>
    </lineage>
</organism>
<evidence type="ECO:0000313" key="5">
    <source>
        <dbReference type="Proteomes" id="UP000279336"/>
    </source>
</evidence>
<dbReference type="PANTHER" id="PTHR47505:SF1">
    <property type="entry name" value="DNA UTILIZATION PROTEIN YHGH"/>
    <property type="match status" value="1"/>
</dbReference>
<dbReference type="InterPro" id="IPR000836">
    <property type="entry name" value="PRTase_dom"/>
</dbReference>